<dbReference type="Gene3D" id="1.25.40.10">
    <property type="entry name" value="Tetratricopeptide repeat domain"/>
    <property type="match status" value="1"/>
</dbReference>
<keyword evidence="4" id="KW-1185">Reference proteome</keyword>
<organism evidence="3 4">
    <name type="scientific">Paludisphaera mucosa</name>
    <dbReference type="NCBI Taxonomy" id="3030827"/>
    <lineage>
        <taxon>Bacteria</taxon>
        <taxon>Pseudomonadati</taxon>
        <taxon>Planctomycetota</taxon>
        <taxon>Planctomycetia</taxon>
        <taxon>Isosphaerales</taxon>
        <taxon>Isosphaeraceae</taxon>
        <taxon>Paludisphaera</taxon>
    </lineage>
</organism>
<accession>A0ABT6FDV1</accession>
<feature type="transmembrane region" description="Helical" evidence="2">
    <location>
        <begin position="21"/>
        <end position="40"/>
    </location>
</feature>
<dbReference type="RefSeq" id="WP_277862078.1">
    <property type="nucleotide sequence ID" value="NZ_JARRAG010000002.1"/>
</dbReference>
<proteinExistence type="predicted"/>
<keyword evidence="2" id="KW-0472">Membrane</keyword>
<dbReference type="SUPFAM" id="SSF48452">
    <property type="entry name" value="TPR-like"/>
    <property type="match status" value="1"/>
</dbReference>
<reference evidence="3 4" key="1">
    <citation type="submission" date="2023-03" db="EMBL/GenBank/DDBJ databases">
        <title>Paludisphaera mucosa sp. nov. a novel planctomycete from northern fen.</title>
        <authorList>
            <person name="Ivanova A."/>
        </authorList>
    </citation>
    <scope>NUCLEOTIDE SEQUENCE [LARGE SCALE GENOMIC DNA]</scope>
    <source>
        <strain evidence="3 4">Pla2</strain>
    </source>
</reference>
<evidence type="ECO:0000256" key="2">
    <source>
        <dbReference type="SAM" id="Phobius"/>
    </source>
</evidence>
<feature type="transmembrane region" description="Helical" evidence="2">
    <location>
        <begin position="60"/>
        <end position="87"/>
    </location>
</feature>
<dbReference type="Proteomes" id="UP001216907">
    <property type="component" value="Unassembled WGS sequence"/>
</dbReference>
<sequence>MNDLERAPRPNEPGGRLRPTLILMVASATALFLLFLAWEFGPPRLTAFWASVGRSKRRAATAVFLNGVLAGYVLVWIALLAGVLALLGWIVAARPSIRGAARRWTPRLLLLGLSTTLGLAGLEATSALWAAWLHRSPTASAPALAVPPRAISAADSASQADVSPVRILVIGESSARGEPYNPWLSVGQIVGWQLESVLPGRRVEVEVWATGGATLESAHQQLAGLTYRPDLLILFSGHNEFQARYAWSRNPPYYLDEFAARPERDLVERLLRRSPFCGLVLETLDRQRVDLVPEAVVTRQLVDRPTCTADEADSLLADFERRLEAIASYAETLGTQAVFVVPASNDGGFEPSRSFLPVETPREAREAFAGRFGRIRDRETADPAAAAAGYRELIREQPGFAESHFRLARLLEREGRFAEARDHFVAAREADGTPLRCPQAFRMAYHDTAERHPGLILLDGPRILEAASAHGILDDRLFHDAQHPTFRGYLALAQGLLEMLRDRRALGWPEAVPTPTLDPDAAARHFRLDAARWAEVCRRSALFYQVTAFIRFDPSERLEHQRRYLAAEAAVKDGRAPEEAGVSGLGVHPDRTP</sequence>
<dbReference type="Gene3D" id="3.40.50.1110">
    <property type="entry name" value="SGNH hydrolase"/>
    <property type="match status" value="1"/>
</dbReference>
<dbReference type="SUPFAM" id="SSF52266">
    <property type="entry name" value="SGNH hydrolase"/>
    <property type="match status" value="1"/>
</dbReference>
<evidence type="ECO:0000313" key="3">
    <source>
        <dbReference type="EMBL" id="MDG3005748.1"/>
    </source>
</evidence>
<dbReference type="EMBL" id="JARRAG010000002">
    <property type="protein sequence ID" value="MDG3005748.1"/>
    <property type="molecule type" value="Genomic_DNA"/>
</dbReference>
<gene>
    <name evidence="3" type="ORF">PZE19_18325</name>
</gene>
<evidence type="ECO:0000256" key="1">
    <source>
        <dbReference type="SAM" id="MobiDB-lite"/>
    </source>
</evidence>
<dbReference type="InterPro" id="IPR011990">
    <property type="entry name" value="TPR-like_helical_dom_sf"/>
</dbReference>
<keyword evidence="2" id="KW-0812">Transmembrane</keyword>
<name>A0ABT6FDV1_9BACT</name>
<protein>
    <submittedName>
        <fullName evidence="3">Tetratricopeptide repeat protein</fullName>
    </submittedName>
</protein>
<comment type="caution">
    <text evidence="3">The sequence shown here is derived from an EMBL/GenBank/DDBJ whole genome shotgun (WGS) entry which is preliminary data.</text>
</comment>
<feature type="region of interest" description="Disordered" evidence="1">
    <location>
        <begin position="570"/>
        <end position="593"/>
    </location>
</feature>
<keyword evidence="2" id="KW-1133">Transmembrane helix</keyword>
<evidence type="ECO:0000313" key="4">
    <source>
        <dbReference type="Proteomes" id="UP001216907"/>
    </source>
</evidence>
<dbReference type="InterPro" id="IPR036514">
    <property type="entry name" value="SGNH_hydro_sf"/>
</dbReference>
<feature type="transmembrane region" description="Helical" evidence="2">
    <location>
        <begin position="108"/>
        <end position="132"/>
    </location>
</feature>